<dbReference type="NCBIfam" id="TIGR00765">
    <property type="entry name" value="yihY_not_rbn"/>
    <property type="match status" value="1"/>
</dbReference>
<dbReference type="PANTHER" id="PTHR30213:SF1">
    <property type="entry name" value="INNER MEMBRANE PROTEIN YHJD"/>
    <property type="match status" value="1"/>
</dbReference>
<keyword evidence="8" id="KW-1185">Reference proteome</keyword>
<keyword evidence="4 6" id="KW-1133">Transmembrane helix</keyword>
<evidence type="ECO:0000256" key="2">
    <source>
        <dbReference type="ARBA" id="ARBA00022475"/>
    </source>
</evidence>
<evidence type="ECO:0000256" key="6">
    <source>
        <dbReference type="SAM" id="Phobius"/>
    </source>
</evidence>
<evidence type="ECO:0000256" key="1">
    <source>
        <dbReference type="ARBA" id="ARBA00004651"/>
    </source>
</evidence>
<name>A0ABX7B3S6_9PROT</name>
<keyword evidence="5 6" id="KW-0472">Membrane</keyword>
<keyword evidence="3 6" id="KW-0812">Transmembrane</keyword>
<dbReference type="Proteomes" id="UP000595197">
    <property type="component" value="Chromosome"/>
</dbReference>
<feature type="transmembrane region" description="Helical" evidence="6">
    <location>
        <begin position="98"/>
        <end position="118"/>
    </location>
</feature>
<evidence type="ECO:0000313" key="7">
    <source>
        <dbReference type="EMBL" id="QQP88289.1"/>
    </source>
</evidence>
<feature type="transmembrane region" description="Helical" evidence="6">
    <location>
        <begin position="35"/>
        <end position="58"/>
    </location>
</feature>
<evidence type="ECO:0000256" key="4">
    <source>
        <dbReference type="ARBA" id="ARBA00022989"/>
    </source>
</evidence>
<sequence length="297" mass="31215">MKGLGHVPFGKAWHVLVTAFNGWLEDRAASMGAAIAFYTLFSMAPMLLLIIAITGLVFGPEAAQGALMGQLQGMMGREGAAALQAMIASAGKPVSGTIATVVAIVTLIVGATTVFAELQSSLNVIWKAQPPTGSSVVWLVKVRLLSLSLIGAIGFLLLVSLVVSAALAALSDYLAGIMPGLDLMMQVANLVISLAVVTTLFAMIYKMLPDARIPWRDVWFGAFITAVMFSIGKLLISLYLGSSNIASAYGAAGALVIVLMWVYYSAQIFLFGAEITWAFSLTHGSRAGRRAQPATQG</sequence>
<evidence type="ECO:0000256" key="5">
    <source>
        <dbReference type="ARBA" id="ARBA00023136"/>
    </source>
</evidence>
<evidence type="ECO:0000313" key="8">
    <source>
        <dbReference type="Proteomes" id="UP000595197"/>
    </source>
</evidence>
<keyword evidence="2" id="KW-1003">Cell membrane</keyword>
<organism evidence="7 8">
    <name type="scientific">Skermanella cutis</name>
    <dbReference type="NCBI Taxonomy" id="2775420"/>
    <lineage>
        <taxon>Bacteria</taxon>
        <taxon>Pseudomonadati</taxon>
        <taxon>Pseudomonadota</taxon>
        <taxon>Alphaproteobacteria</taxon>
        <taxon>Rhodospirillales</taxon>
        <taxon>Azospirillaceae</taxon>
        <taxon>Skermanella</taxon>
    </lineage>
</organism>
<dbReference type="InterPro" id="IPR017039">
    <property type="entry name" value="Virul_fac_BrkB"/>
</dbReference>
<feature type="transmembrane region" description="Helical" evidence="6">
    <location>
        <begin position="217"/>
        <end position="240"/>
    </location>
</feature>
<comment type="subcellular location">
    <subcellularLocation>
        <location evidence="1">Cell membrane</location>
        <topology evidence="1">Multi-pass membrane protein</topology>
    </subcellularLocation>
</comment>
<feature type="transmembrane region" description="Helical" evidence="6">
    <location>
        <begin position="183"/>
        <end position="205"/>
    </location>
</feature>
<dbReference type="PANTHER" id="PTHR30213">
    <property type="entry name" value="INNER MEMBRANE PROTEIN YHJD"/>
    <property type="match status" value="1"/>
</dbReference>
<gene>
    <name evidence="7" type="ORF">IGS68_19870</name>
</gene>
<proteinExistence type="predicted"/>
<reference evidence="7" key="1">
    <citation type="submission" date="2021-02" db="EMBL/GenBank/DDBJ databases">
        <title>Skermanella TT6 skin isolate.</title>
        <authorList>
            <person name="Lee K."/>
            <person name="Ganzorig M."/>
        </authorList>
    </citation>
    <scope>NUCLEOTIDE SEQUENCE</scope>
    <source>
        <strain evidence="7">TT6</strain>
    </source>
</reference>
<dbReference type="EMBL" id="CP067420">
    <property type="protein sequence ID" value="QQP88289.1"/>
    <property type="molecule type" value="Genomic_DNA"/>
</dbReference>
<dbReference type="PIRSF" id="PIRSF035875">
    <property type="entry name" value="RNase_BN"/>
    <property type="match status" value="1"/>
</dbReference>
<feature type="transmembrane region" description="Helical" evidence="6">
    <location>
        <begin position="246"/>
        <end position="264"/>
    </location>
</feature>
<feature type="transmembrane region" description="Helical" evidence="6">
    <location>
        <begin position="144"/>
        <end position="171"/>
    </location>
</feature>
<protein>
    <submittedName>
        <fullName evidence="7">YihY/virulence factor BrkB family protein</fullName>
    </submittedName>
</protein>
<evidence type="ECO:0000256" key="3">
    <source>
        <dbReference type="ARBA" id="ARBA00022692"/>
    </source>
</evidence>
<accession>A0ABX7B3S6</accession>
<dbReference type="Pfam" id="PF03631">
    <property type="entry name" value="Virul_fac_BrkB"/>
    <property type="match status" value="1"/>
</dbReference>